<dbReference type="HOGENOM" id="CLU_2315303_0_0_9"/>
<gene>
    <name evidence="2" type="ORF">U729_2740</name>
</gene>
<dbReference type="AlphaFoldDB" id="A0A0A7G051"/>
<evidence type="ECO:0000313" key="2">
    <source>
        <dbReference type="EMBL" id="AIY84451.1"/>
    </source>
</evidence>
<dbReference type="eggNOG" id="ENOG5032FDW">
    <property type="taxonomic scope" value="Bacteria"/>
</dbReference>
<feature type="coiled-coil region" evidence="1">
    <location>
        <begin position="67"/>
        <end position="94"/>
    </location>
</feature>
<dbReference type="EMBL" id="CP006905">
    <property type="protein sequence ID" value="AIY84451.1"/>
    <property type="molecule type" value="Genomic_DNA"/>
</dbReference>
<evidence type="ECO:0000256" key="1">
    <source>
        <dbReference type="SAM" id="Coils"/>
    </source>
</evidence>
<dbReference type="KEGG" id="cbv:U729_2740"/>
<organism evidence="2 3">
    <name type="scientific">Clostridium baratii str. Sullivan</name>
    <dbReference type="NCBI Taxonomy" id="1415775"/>
    <lineage>
        <taxon>Bacteria</taxon>
        <taxon>Bacillati</taxon>
        <taxon>Bacillota</taxon>
        <taxon>Clostridia</taxon>
        <taxon>Eubacteriales</taxon>
        <taxon>Clostridiaceae</taxon>
        <taxon>Clostridium</taxon>
    </lineage>
</organism>
<accession>A0A0A7G051</accession>
<keyword evidence="3" id="KW-1185">Reference proteome</keyword>
<keyword evidence="1" id="KW-0175">Coiled coil</keyword>
<evidence type="ECO:0000313" key="3">
    <source>
        <dbReference type="Proteomes" id="UP000030635"/>
    </source>
</evidence>
<reference evidence="2 3" key="1">
    <citation type="journal article" date="2015" name="Infect. Genet. Evol.">
        <title>Genomic sequences of six botulinum neurotoxin-producing strains representing three clostridial species illustrate the mobility and diversity of botulinum neurotoxin genes.</title>
        <authorList>
            <person name="Smith T.J."/>
            <person name="Hill K.K."/>
            <person name="Xie G."/>
            <person name="Foley B.T."/>
            <person name="Williamson C.H."/>
            <person name="Foster J.T."/>
            <person name="Johnson S.L."/>
            <person name="Chertkov O."/>
            <person name="Teshima H."/>
            <person name="Gibbons H.S."/>
            <person name="Johnsky L.A."/>
            <person name="Karavis M.A."/>
            <person name="Smith L.A."/>
        </authorList>
    </citation>
    <scope>NUCLEOTIDE SEQUENCE [LARGE SCALE GENOMIC DNA]</scope>
    <source>
        <strain evidence="2">Sullivan</strain>
    </source>
</reference>
<dbReference type="RefSeq" id="WP_039315960.1">
    <property type="nucleotide sequence ID" value="NZ_CP006905.1"/>
</dbReference>
<name>A0A0A7G051_9CLOT</name>
<dbReference type="Proteomes" id="UP000030635">
    <property type="component" value="Chromosome"/>
</dbReference>
<protein>
    <submittedName>
        <fullName evidence="2">Uncharacterized protein</fullName>
    </submittedName>
</protein>
<sequence>MNNFSVDELIIIIKEIISAKKEEELFGLDMEETYNFPYNINVKLENLSNNDYISLFDILETIANKVIVNYNSELNSLNLLHEEILDELNKLKTLDINI</sequence>
<proteinExistence type="predicted"/>